<dbReference type="EMBL" id="CM031811">
    <property type="protein sequence ID" value="KAG6663057.1"/>
    <property type="molecule type" value="Genomic_DNA"/>
</dbReference>
<dbReference type="PANTHER" id="PTHR33710">
    <property type="entry name" value="BNAC02G09200D PROTEIN"/>
    <property type="match status" value="1"/>
</dbReference>
<evidence type="ECO:0000313" key="1">
    <source>
        <dbReference type="EMBL" id="KAG6663057.1"/>
    </source>
</evidence>
<dbReference type="Proteomes" id="UP000811609">
    <property type="component" value="Chromosome 3"/>
</dbReference>
<comment type="caution">
    <text evidence="1">The sequence shown here is derived from an EMBL/GenBank/DDBJ whole genome shotgun (WGS) entry which is preliminary data.</text>
</comment>
<protein>
    <submittedName>
        <fullName evidence="1">Uncharacterized protein</fullName>
    </submittedName>
</protein>
<accession>A0A8T1R898</accession>
<evidence type="ECO:0000313" key="2">
    <source>
        <dbReference type="Proteomes" id="UP000811609"/>
    </source>
</evidence>
<organism evidence="1 2">
    <name type="scientific">Carya illinoinensis</name>
    <name type="common">Pecan</name>
    <dbReference type="NCBI Taxonomy" id="32201"/>
    <lineage>
        <taxon>Eukaryota</taxon>
        <taxon>Viridiplantae</taxon>
        <taxon>Streptophyta</taxon>
        <taxon>Embryophyta</taxon>
        <taxon>Tracheophyta</taxon>
        <taxon>Spermatophyta</taxon>
        <taxon>Magnoliopsida</taxon>
        <taxon>eudicotyledons</taxon>
        <taxon>Gunneridae</taxon>
        <taxon>Pentapetalae</taxon>
        <taxon>rosids</taxon>
        <taxon>fabids</taxon>
        <taxon>Fagales</taxon>
        <taxon>Juglandaceae</taxon>
        <taxon>Carya</taxon>
    </lineage>
</organism>
<dbReference type="AlphaFoldDB" id="A0A8T1R898"/>
<proteinExistence type="predicted"/>
<reference evidence="1" key="1">
    <citation type="submission" date="2020-12" db="EMBL/GenBank/DDBJ databases">
        <title>WGS assembly of Carya illinoinensis cv. Pawnee.</title>
        <authorList>
            <person name="Platts A."/>
            <person name="Shu S."/>
            <person name="Wright S."/>
            <person name="Barry K."/>
            <person name="Edger P."/>
            <person name="Pires J.C."/>
            <person name="Schmutz J."/>
        </authorList>
    </citation>
    <scope>NUCLEOTIDE SEQUENCE</scope>
    <source>
        <tissue evidence="1">Leaf</tissue>
    </source>
</reference>
<name>A0A8T1R898_CARIL</name>
<sequence length="101" mass="11772">MNHNGLADLGYSGPKFTWTNKRYGLMHIRERLDKGIANPMWTTLFPYATIIHLPINSFDHAHLLLTTSCPRRSSKPFKFEDFWAKYSSSLEVIKKKKILEC</sequence>
<keyword evidence="2" id="KW-1185">Reference proteome</keyword>
<dbReference type="PANTHER" id="PTHR33710:SF77">
    <property type="entry name" value="DNASE I-LIKE SUPERFAMILY PROTEIN"/>
    <property type="match status" value="1"/>
</dbReference>
<gene>
    <name evidence="1" type="ORF">CIPAW_03G284300</name>
</gene>